<dbReference type="EMBL" id="CP042997">
    <property type="protein sequence ID" value="QEH32501.1"/>
    <property type="molecule type" value="Genomic_DNA"/>
</dbReference>
<dbReference type="Pfam" id="PF02225">
    <property type="entry name" value="PA"/>
    <property type="match status" value="1"/>
</dbReference>
<dbReference type="Pfam" id="PF04389">
    <property type="entry name" value="Peptidase_M28"/>
    <property type="match status" value="1"/>
</dbReference>
<dbReference type="KEGG" id="agv:OJF2_09780"/>
<dbReference type="EC" id="3.4.11.24" evidence="4"/>
<dbReference type="GO" id="GO:0006508">
    <property type="term" value="P:proteolysis"/>
    <property type="evidence" value="ECO:0007669"/>
    <property type="project" value="InterPro"/>
</dbReference>
<dbReference type="Gene3D" id="3.40.630.10">
    <property type="entry name" value="Zn peptidases"/>
    <property type="match status" value="1"/>
</dbReference>
<feature type="domain" description="PA" evidence="2">
    <location>
        <begin position="153"/>
        <end position="263"/>
    </location>
</feature>
<protein>
    <submittedName>
        <fullName evidence="4">Aminopeptidase S</fullName>
        <ecNumber evidence="4">3.4.11.24</ecNumber>
    </submittedName>
</protein>
<feature type="chain" id="PRO_5022779706" evidence="1">
    <location>
        <begin position="27"/>
        <end position="529"/>
    </location>
</feature>
<dbReference type="Proteomes" id="UP000324233">
    <property type="component" value="Chromosome"/>
</dbReference>
<dbReference type="GO" id="GO:0004177">
    <property type="term" value="F:aminopeptidase activity"/>
    <property type="evidence" value="ECO:0007669"/>
    <property type="project" value="UniProtKB-KW"/>
</dbReference>
<reference evidence="4 5" key="1">
    <citation type="submission" date="2019-08" db="EMBL/GenBank/DDBJ databases">
        <title>Deep-cultivation of Planctomycetes and their phenomic and genomic characterization uncovers novel biology.</title>
        <authorList>
            <person name="Wiegand S."/>
            <person name="Jogler M."/>
            <person name="Boedeker C."/>
            <person name="Pinto D."/>
            <person name="Vollmers J."/>
            <person name="Rivas-Marin E."/>
            <person name="Kohn T."/>
            <person name="Peeters S.H."/>
            <person name="Heuer A."/>
            <person name="Rast P."/>
            <person name="Oberbeckmann S."/>
            <person name="Bunk B."/>
            <person name="Jeske O."/>
            <person name="Meyerdierks A."/>
            <person name="Storesund J.E."/>
            <person name="Kallscheuer N."/>
            <person name="Luecker S."/>
            <person name="Lage O.M."/>
            <person name="Pohl T."/>
            <person name="Merkel B.J."/>
            <person name="Hornburger P."/>
            <person name="Mueller R.-W."/>
            <person name="Bruemmer F."/>
            <person name="Labrenz M."/>
            <person name="Spormann A.M."/>
            <person name="Op den Camp H."/>
            <person name="Overmann J."/>
            <person name="Amann R."/>
            <person name="Jetten M.S.M."/>
            <person name="Mascher T."/>
            <person name="Medema M.H."/>
            <person name="Devos D.P."/>
            <person name="Kaster A.-K."/>
            <person name="Ovreas L."/>
            <person name="Rohde M."/>
            <person name="Galperin M.Y."/>
            <person name="Jogler C."/>
        </authorList>
    </citation>
    <scope>NUCLEOTIDE SEQUENCE [LARGE SCALE GENOMIC DNA]</scope>
    <source>
        <strain evidence="4 5">OJF2</strain>
    </source>
</reference>
<dbReference type="InterPro" id="IPR003137">
    <property type="entry name" value="PA_domain"/>
</dbReference>
<keyword evidence="4" id="KW-0378">Hydrolase</keyword>
<sequence precursor="true">MIRLRGVSWCALGAAFLVSSPPAALAQEPGPAAKESEPPAAIRSITGKEIGGHLRFLASDLMRGRDTASPESRLAGQYLASHLFAAGAEPMGEPEDGKPSYFQTIPLESVTPLEQGTELVLTLERNGSKQVIPCKLGGDFFLYPRGLVAGEIEAPVVFAGYGRSRSDPGADDYEGLDVRGKIALVYDGQPGEGPKSDGHAPAFNPFAKGQAARKNGAVAVLLIRPPGREWPAAARTLDARGMGFDRPSMRLASSPSEIPVIGLTDPVRDVLVAGLGLTADSKPRAPDGLGARFGFAARREVKTDRNVVGLFPGSDPEKKKEVVVFSAHYDHVGVDEKGEIFNGSDDNASGTSSLLEIAEAFGQAPRPSRSVAFLWVSGEEKGLLGSQWFAGHMTLPEGYKVVADINLDMVSRNDPHRIGVTPSPRHDEYNALVPAAQRLCKAEGLELVFDADEYFHRTDSASFAHKGVPVIFFFAGVHEDYHRPTDDVEKADVEKAARVARAAFRLGWSVATAEKAPTKIKPEEKAAAR</sequence>
<dbReference type="InterPro" id="IPR046450">
    <property type="entry name" value="PA_dom_sf"/>
</dbReference>
<name>A0A5B9VXB1_9BACT</name>
<dbReference type="GO" id="GO:0008235">
    <property type="term" value="F:metalloexopeptidase activity"/>
    <property type="evidence" value="ECO:0007669"/>
    <property type="project" value="InterPro"/>
</dbReference>
<feature type="domain" description="Peptidase M28" evidence="3">
    <location>
        <begin position="306"/>
        <end position="503"/>
    </location>
</feature>
<dbReference type="SUPFAM" id="SSF53187">
    <property type="entry name" value="Zn-dependent exopeptidases"/>
    <property type="match status" value="1"/>
</dbReference>
<gene>
    <name evidence="4" type="ORF">OJF2_09780</name>
</gene>
<dbReference type="InterPro" id="IPR045175">
    <property type="entry name" value="M28_fam"/>
</dbReference>
<evidence type="ECO:0000259" key="3">
    <source>
        <dbReference type="Pfam" id="PF04389"/>
    </source>
</evidence>
<keyword evidence="4" id="KW-0645">Protease</keyword>
<organism evidence="4 5">
    <name type="scientific">Aquisphaera giovannonii</name>
    <dbReference type="NCBI Taxonomy" id="406548"/>
    <lineage>
        <taxon>Bacteria</taxon>
        <taxon>Pseudomonadati</taxon>
        <taxon>Planctomycetota</taxon>
        <taxon>Planctomycetia</taxon>
        <taxon>Isosphaerales</taxon>
        <taxon>Isosphaeraceae</taxon>
        <taxon>Aquisphaera</taxon>
    </lineage>
</organism>
<dbReference type="InterPro" id="IPR007484">
    <property type="entry name" value="Peptidase_M28"/>
</dbReference>
<evidence type="ECO:0000313" key="5">
    <source>
        <dbReference type="Proteomes" id="UP000324233"/>
    </source>
</evidence>
<dbReference type="PANTHER" id="PTHR12147:SF26">
    <property type="entry name" value="PEPTIDASE M28 DOMAIN-CONTAINING PROTEIN"/>
    <property type="match status" value="1"/>
</dbReference>
<evidence type="ECO:0000313" key="4">
    <source>
        <dbReference type="EMBL" id="QEH32501.1"/>
    </source>
</evidence>
<evidence type="ECO:0000256" key="1">
    <source>
        <dbReference type="SAM" id="SignalP"/>
    </source>
</evidence>
<dbReference type="RefSeq" id="WP_148591739.1">
    <property type="nucleotide sequence ID" value="NZ_CP042997.1"/>
</dbReference>
<evidence type="ECO:0000259" key="2">
    <source>
        <dbReference type="Pfam" id="PF02225"/>
    </source>
</evidence>
<dbReference type="AlphaFoldDB" id="A0A5B9VXB1"/>
<proteinExistence type="predicted"/>
<keyword evidence="4" id="KW-0031">Aminopeptidase</keyword>
<feature type="signal peptide" evidence="1">
    <location>
        <begin position="1"/>
        <end position="26"/>
    </location>
</feature>
<dbReference type="PANTHER" id="PTHR12147">
    <property type="entry name" value="METALLOPEPTIDASE M28 FAMILY MEMBER"/>
    <property type="match status" value="1"/>
</dbReference>
<dbReference type="SUPFAM" id="SSF52025">
    <property type="entry name" value="PA domain"/>
    <property type="match status" value="1"/>
</dbReference>
<dbReference type="OrthoDB" id="9762302at2"/>
<dbReference type="Gene3D" id="3.50.30.30">
    <property type="match status" value="1"/>
</dbReference>
<keyword evidence="5" id="KW-1185">Reference proteome</keyword>
<keyword evidence="1" id="KW-0732">Signal</keyword>
<accession>A0A5B9VXB1</accession>